<dbReference type="OrthoDB" id="101791at2759"/>
<protein>
    <submittedName>
        <fullName evidence="2">F-box domain-containing protein/UN_NPL4 domain-containing protein</fullName>
    </submittedName>
</protein>
<evidence type="ECO:0000259" key="1">
    <source>
        <dbReference type="PROSITE" id="PS50181"/>
    </source>
</evidence>
<evidence type="ECO:0000313" key="3">
    <source>
        <dbReference type="Proteomes" id="UP000187406"/>
    </source>
</evidence>
<dbReference type="PROSITE" id="PS50181">
    <property type="entry name" value="FBOX"/>
    <property type="match status" value="1"/>
</dbReference>
<dbReference type="SUPFAM" id="SSF81383">
    <property type="entry name" value="F-box domain"/>
    <property type="match status" value="1"/>
</dbReference>
<dbReference type="Gene3D" id="3.10.20.90">
    <property type="entry name" value="Phosphatidylinositol 3-kinase Catalytic Subunit, Chain A, domain 1"/>
    <property type="match status" value="1"/>
</dbReference>
<dbReference type="PANTHER" id="PTHR47602:SF2">
    <property type="entry name" value="F-BOX PROTEIN SKIP22"/>
    <property type="match status" value="1"/>
</dbReference>
<accession>A0A1Q3CEY4</accession>
<dbReference type="FunCoup" id="A0A1Q3CEY4">
    <property type="interactions" value="2004"/>
</dbReference>
<dbReference type="STRING" id="3775.A0A1Q3CEY4"/>
<dbReference type="Pfam" id="PF12937">
    <property type="entry name" value="F-box-like"/>
    <property type="match status" value="1"/>
</dbReference>
<reference evidence="3" key="1">
    <citation type="submission" date="2016-04" db="EMBL/GenBank/DDBJ databases">
        <title>Cephalotus genome sequencing.</title>
        <authorList>
            <person name="Fukushima K."/>
            <person name="Hasebe M."/>
            <person name="Fang X."/>
        </authorList>
    </citation>
    <scope>NUCLEOTIDE SEQUENCE [LARGE SCALE GENOMIC DNA]</scope>
    <source>
        <strain evidence="3">cv. St1</strain>
    </source>
</reference>
<feature type="domain" description="F-box" evidence="1">
    <location>
        <begin position="386"/>
        <end position="432"/>
    </location>
</feature>
<dbReference type="InterPro" id="IPR024682">
    <property type="entry name" value="Npl4_Ub-like_dom"/>
</dbReference>
<dbReference type="Pfam" id="PF11543">
    <property type="entry name" value="UN_NPL4"/>
    <property type="match status" value="1"/>
</dbReference>
<dbReference type="InParanoid" id="A0A1Q3CEY4"/>
<dbReference type="PANTHER" id="PTHR47602">
    <property type="entry name" value="F-BOX PROTEIN SKIP22"/>
    <property type="match status" value="1"/>
</dbReference>
<dbReference type="Proteomes" id="UP000187406">
    <property type="component" value="Unassembled WGS sequence"/>
</dbReference>
<dbReference type="Gene3D" id="1.20.1280.50">
    <property type="match status" value="1"/>
</dbReference>
<dbReference type="EMBL" id="BDDD01001867">
    <property type="protein sequence ID" value="GAV78816.1"/>
    <property type="molecule type" value="Genomic_DNA"/>
</dbReference>
<organism evidence="2 3">
    <name type="scientific">Cephalotus follicularis</name>
    <name type="common">Albany pitcher plant</name>
    <dbReference type="NCBI Taxonomy" id="3775"/>
    <lineage>
        <taxon>Eukaryota</taxon>
        <taxon>Viridiplantae</taxon>
        <taxon>Streptophyta</taxon>
        <taxon>Embryophyta</taxon>
        <taxon>Tracheophyta</taxon>
        <taxon>Spermatophyta</taxon>
        <taxon>Magnoliopsida</taxon>
        <taxon>eudicotyledons</taxon>
        <taxon>Gunneridae</taxon>
        <taxon>Pentapetalae</taxon>
        <taxon>rosids</taxon>
        <taxon>fabids</taxon>
        <taxon>Oxalidales</taxon>
        <taxon>Cephalotaceae</taxon>
        <taxon>Cephalotus</taxon>
    </lineage>
</organism>
<gene>
    <name evidence="2" type="ORF">CFOL_v3_22281</name>
</gene>
<name>A0A1Q3CEY4_CEPFO</name>
<proteinExistence type="predicted"/>
<comment type="caution">
    <text evidence="2">The sequence shown here is derived from an EMBL/GenBank/DDBJ whole genome shotgun (WGS) entry which is preliminary data.</text>
</comment>
<evidence type="ECO:0000313" key="2">
    <source>
        <dbReference type="EMBL" id="GAV78816.1"/>
    </source>
</evidence>
<keyword evidence="3" id="KW-1185">Reference proteome</keyword>
<dbReference type="SMART" id="SM00256">
    <property type="entry name" value="FBOX"/>
    <property type="match status" value="1"/>
</dbReference>
<dbReference type="AlphaFoldDB" id="A0A1Q3CEY4"/>
<dbReference type="CDD" id="cd22165">
    <property type="entry name" value="F-box_AtSKIP22-like"/>
    <property type="match status" value="1"/>
</dbReference>
<sequence>MKLRLRSLETKDTIRVEIPFQSTLQHLHQTLSQSLSLPYPSSLYFSLNRKDSLHASSPHHLLSSLGITSGDLIYFSLNPTSFSPPLTQIPISQETLTLESTNLELPRLKESDIPQGSRVFGVVDQIQETPVQHFTVQRSFGSQEYQLLIGKESEISQDSQVVGVVHQNQETPVQDFAMQKPSDTHMADTNLDSQEFSGTEAMNIDDSKKFSEPYFLRRVLREELGFYGSDHKLLVIAVHAVLLESGFVGFDSASGLRVDRFHMPDGFSSRAFTVSLCYTLPELLGNVDKECVVLKFQSLGHFVNVYGSLAKGKSSLYRVCLDEYRFAPTIDLLWAKCDKNDKMDDTDGSSNTYPENEVFEFWKIVKDGLALPLMIDLCDRTGLDLPACLMGLPTELKLKILESLPGVDVARIGCVSSEMRYLSSNNDLWKQKFAEEFGDDMGSLLFASWKQSFACSWESRKKRKRAITPWQGFPRVDRHFYLPGLVIPFPFGQPGRAFPRRTFSPPCNLGGFNA</sequence>
<dbReference type="InterPro" id="IPR036047">
    <property type="entry name" value="F-box-like_dom_sf"/>
</dbReference>
<dbReference type="InterPro" id="IPR001810">
    <property type="entry name" value="F-box_dom"/>
</dbReference>
<dbReference type="Gene3D" id="3.40.1000.30">
    <property type="match status" value="1"/>
</dbReference>